<dbReference type="EMBL" id="JAAAXW010000361">
    <property type="protein sequence ID" value="KAF9537805.1"/>
    <property type="molecule type" value="Genomic_DNA"/>
</dbReference>
<evidence type="ECO:0000256" key="2">
    <source>
        <dbReference type="ARBA" id="ARBA00022692"/>
    </source>
</evidence>
<evidence type="ECO:0000256" key="1">
    <source>
        <dbReference type="ARBA" id="ARBA00004141"/>
    </source>
</evidence>
<dbReference type="Proteomes" id="UP000723463">
    <property type="component" value="Unassembled WGS sequence"/>
</dbReference>
<name>A0A9P6EYE1_9FUNG</name>
<keyword evidence="7" id="KW-1185">Reference proteome</keyword>
<reference evidence="6" key="1">
    <citation type="journal article" date="2020" name="Fungal Divers.">
        <title>Resolving the Mortierellaceae phylogeny through synthesis of multi-gene phylogenetics and phylogenomics.</title>
        <authorList>
            <person name="Vandepol N."/>
            <person name="Liber J."/>
            <person name="Desiro A."/>
            <person name="Na H."/>
            <person name="Kennedy M."/>
            <person name="Barry K."/>
            <person name="Grigoriev I.V."/>
            <person name="Miller A.N."/>
            <person name="O'Donnell K."/>
            <person name="Stajich J.E."/>
            <person name="Bonito G."/>
        </authorList>
    </citation>
    <scope>NUCLEOTIDE SEQUENCE</scope>
    <source>
        <strain evidence="6">NRRL 2591</strain>
    </source>
</reference>
<proteinExistence type="predicted"/>
<evidence type="ECO:0000256" key="5">
    <source>
        <dbReference type="SAM" id="Phobius"/>
    </source>
</evidence>
<protein>
    <submittedName>
        <fullName evidence="6">Uncharacterized protein</fullName>
    </submittedName>
</protein>
<feature type="transmembrane region" description="Helical" evidence="5">
    <location>
        <begin position="257"/>
        <end position="277"/>
    </location>
</feature>
<feature type="transmembrane region" description="Helical" evidence="5">
    <location>
        <begin position="42"/>
        <end position="63"/>
    </location>
</feature>
<keyword evidence="4 5" id="KW-0472">Membrane</keyword>
<evidence type="ECO:0000256" key="3">
    <source>
        <dbReference type="ARBA" id="ARBA00022989"/>
    </source>
</evidence>
<comment type="subcellular location">
    <subcellularLocation>
        <location evidence="1">Membrane</location>
        <topology evidence="1">Multi-pass membrane protein</topology>
    </subcellularLocation>
</comment>
<sequence length="361" mass="40356">MDSSQRSLYTLLEASEDNLYVAKDAAASSTKAQQRTSGWRRYIAPVVLLGTMIPTTFLLLHVFQARTTRNHIQPNNNHNSNNGSSQPNFINYQIYDSINDVYEYDQQPQKQQQTAGRHNVHLVPTLSVGLDSMCIGVIAVSLIGLLGVAKGNRRLMNLYFGFVMVFIGIQALFAVKGFMSGADWVRDTLDRSWTNAYETDKDLIRDLQSEFNCKGFFDGEDRSLETSTGYEGRLPNCSDILEMTFGSRLERLGTTILWIRLIQLAGVMLLSILFKYLTILDQSDADKDEAALEAQQQSKMLDGNSQSGFYFLTEKQMADCDAHVPLLLCQEEEDSETDIDCDDSSSVVLSDDGSQITIVVA</sequence>
<evidence type="ECO:0000313" key="6">
    <source>
        <dbReference type="EMBL" id="KAF9537805.1"/>
    </source>
</evidence>
<keyword evidence="3 5" id="KW-1133">Transmembrane helix</keyword>
<evidence type="ECO:0000313" key="7">
    <source>
        <dbReference type="Proteomes" id="UP000723463"/>
    </source>
</evidence>
<dbReference type="InterPro" id="IPR018499">
    <property type="entry name" value="Tetraspanin/Peripherin"/>
</dbReference>
<dbReference type="AlphaFoldDB" id="A0A9P6EYE1"/>
<evidence type="ECO:0000256" key="4">
    <source>
        <dbReference type="ARBA" id="ARBA00023136"/>
    </source>
</evidence>
<organism evidence="6 7">
    <name type="scientific">Mortierella hygrophila</name>
    <dbReference type="NCBI Taxonomy" id="979708"/>
    <lineage>
        <taxon>Eukaryota</taxon>
        <taxon>Fungi</taxon>
        <taxon>Fungi incertae sedis</taxon>
        <taxon>Mucoromycota</taxon>
        <taxon>Mortierellomycotina</taxon>
        <taxon>Mortierellomycetes</taxon>
        <taxon>Mortierellales</taxon>
        <taxon>Mortierellaceae</taxon>
        <taxon>Mortierella</taxon>
    </lineage>
</organism>
<dbReference type="GO" id="GO:0016020">
    <property type="term" value="C:membrane"/>
    <property type="evidence" value="ECO:0007669"/>
    <property type="project" value="UniProtKB-SubCell"/>
</dbReference>
<keyword evidence="2 5" id="KW-0812">Transmembrane</keyword>
<comment type="caution">
    <text evidence="6">The sequence shown here is derived from an EMBL/GenBank/DDBJ whole genome shotgun (WGS) entry which is preliminary data.</text>
</comment>
<accession>A0A9P6EYE1</accession>
<feature type="transmembrane region" description="Helical" evidence="5">
    <location>
        <begin position="158"/>
        <end position="179"/>
    </location>
</feature>
<gene>
    <name evidence="6" type="ORF">EC957_007653</name>
</gene>
<feature type="transmembrane region" description="Helical" evidence="5">
    <location>
        <begin position="126"/>
        <end position="146"/>
    </location>
</feature>
<dbReference type="Pfam" id="PF00335">
    <property type="entry name" value="Tetraspanin"/>
    <property type="match status" value="1"/>
</dbReference>